<gene>
    <name evidence="5" type="ORF">A8145_05400</name>
</gene>
<keyword evidence="4" id="KW-0233">DNA recombination</keyword>
<dbReference type="PANTHER" id="PTHR30349">
    <property type="entry name" value="PHAGE INTEGRASE-RELATED"/>
    <property type="match status" value="1"/>
</dbReference>
<comment type="caution">
    <text evidence="5">The sequence shown here is derived from an EMBL/GenBank/DDBJ whole genome shotgun (WGS) entry which is preliminary data.</text>
</comment>
<dbReference type="InterPro" id="IPR044068">
    <property type="entry name" value="CB"/>
</dbReference>
<dbReference type="InterPro" id="IPR013762">
    <property type="entry name" value="Integrase-like_cat_sf"/>
</dbReference>
<dbReference type="Proteomes" id="UP000093737">
    <property type="component" value="Unassembled WGS sequence"/>
</dbReference>
<dbReference type="GO" id="GO:0006310">
    <property type="term" value="P:DNA recombination"/>
    <property type="evidence" value="ECO:0007669"/>
    <property type="project" value="UniProtKB-KW"/>
</dbReference>
<evidence type="ECO:0000256" key="1">
    <source>
        <dbReference type="ARBA" id="ARBA00008857"/>
    </source>
</evidence>
<dbReference type="InterPro" id="IPR002104">
    <property type="entry name" value="Integrase_catalytic"/>
</dbReference>
<dbReference type="Gene3D" id="1.10.150.130">
    <property type="match status" value="1"/>
</dbReference>
<dbReference type="GO" id="GO:0015074">
    <property type="term" value="P:DNA integration"/>
    <property type="evidence" value="ECO:0007669"/>
    <property type="project" value="UniProtKB-KW"/>
</dbReference>
<evidence type="ECO:0000256" key="4">
    <source>
        <dbReference type="ARBA" id="ARBA00023172"/>
    </source>
</evidence>
<dbReference type="InterPro" id="IPR011010">
    <property type="entry name" value="DNA_brk_join_enz"/>
</dbReference>
<protein>
    <submittedName>
        <fullName evidence="5">Integrase</fullName>
    </submittedName>
</protein>
<sequence length="414" mass="47060">MVSTRKRTWQPAKGRAKEAWIVDYFDLNGTRRQKTFDKKKDADRFEEQVKQELRTGIHVAEADTITVKQAGANWITDCEQLGLERSTRESYQTHLDLHITPFIGELLLTKLNIPTIRNWQKRLHDEGRSANLIKRVTVDLGAILAVAQDGGFVARNVVYESNSRVRAKKKKIEKRRTRKLGYGIDIPTHDEIRTIIDHTAPRHKPLMITLVFTGMRSSEIRGLPWSAVDFERQCIRVSSRVDRYGVMGFTKSQEGQRTIRVPPIVINTLKEWKLQCPKGQRDLVFPNGDGNLENHGNVIKRILHPAEIAGGVTVLKPKVDEEGNPILDERGEPIIETVAKYPGLHAFRHFFASWCINRKSAGGLELSAKEVQHRMGHSSIQQTMDTYGHLFPAVDEHESLAEASRHLLPALRAT</sequence>
<dbReference type="AlphaFoldDB" id="A0A6M7U698"/>
<dbReference type="PROSITE" id="PS51900">
    <property type="entry name" value="CB"/>
    <property type="match status" value="1"/>
</dbReference>
<name>A0A6M7U698_RHILI</name>
<dbReference type="SUPFAM" id="SSF56349">
    <property type="entry name" value="DNA breaking-rejoining enzymes"/>
    <property type="match status" value="1"/>
</dbReference>
<dbReference type="PROSITE" id="PS51898">
    <property type="entry name" value="TYR_RECOMBINASE"/>
    <property type="match status" value="1"/>
</dbReference>
<dbReference type="Pfam" id="PF14659">
    <property type="entry name" value="Phage_int_SAM_3"/>
    <property type="match status" value="1"/>
</dbReference>
<dbReference type="CDD" id="cd01189">
    <property type="entry name" value="INT_ICEBs1_C_like"/>
    <property type="match status" value="1"/>
</dbReference>
<evidence type="ECO:0000313" key="5">
    <source>
        <dbReference type="EMBL" id="OBQ72257.1"/>
    </source>
</evidence>
<dbReference type="InterPro" id="IPR050090">
    <property type="entry name" value="Tyrosine_recombinase_XerCD"/>
</dbReference>
<proteinExistence type="inferred from homology"/>
<reference evidence="5 6" key="1">
    <citation type="submission" date="2016-05" db="EMBL/GenBank/DDBJ databases">
        <authorList>
            <person name="Ramsay J.P."/>
        </authorList>
    </citation>
    <scope>NUCLEOTIDE SEQUENCE [LARGE SCALE GENOMIC DNA]</scope>
    <source>
        <strain evidence="5 6">NZP2042</strain>
    </source>
</reference>
<evidence type="ECO:0000256" key="2">
    <source>
        <dbReference type="ARBA" id="ARBA00022908"/>
    </source>
</evidence>
<dbReference type="Gene3D" id="1.10.443.10">
    <property type="entry name" value="Intergrase catalytic core"/>
    <property type="match status" value="1"/>
</dbReference>
<keyword evidence="3" id="KW-0238">DNA-binding</keyword>
<evidence type="ECO:0000313" key="6">
    <source>
        <dbReference type="Proteomes" id="UP000093737"/>
    </source>
</evidence>
<accession>A0A6M7U698</accession>
<dbReference type="GO" id="GO:0003677">
    <property type="term" value="F:DNA binding"/>
    <property type="evidence" value="ECO:0007669"/>
    <property type="project" value="UniProtKB-UniRule"/>
</dbReference>
<dbReference type="RefSeq" id="WP_065005004.1">
    <property type="nucleotide sequence ID" value="NZ_CP033334.1"/>
</dbReference>
<evidence type="ECO:0000256" key="3">
    <source>
        <dbReference type="ARBA" id="ARBA00023125"/>
    </source>
</evidence>
<dbReference type="InterPro" id="IPR010998">
    <property type="entry name" value="Integrase_recombinase_N"/>
</dbReference>
<dbReference type="PANTHER" id="PTHR30349:SF64">
    <property type="entry name" value="PROPHAGE INTEGRASE INTD-RELATED"/>
    <property type="match status" value="1"/>
</dbReference>
<keyword evidence="2" id="KW-0229">DNA integration</keyword>
<comment type="similarity">
    <text evidence="1">Belongs to the 'phage' integrase family.</text>
</comment>
<dbReference type="InterPro" id="IPR004107">
    <property type="entry name" value="Integrase_SAM-like_N"/>
</dbReference>
<organism evidence="5 6">
    <name type="scientific">Rhizobium loti</name>
    <name type="common">Mesorhizobium loti</name>
    <dbReference type="NCBI Taxonomy" id="381"/>
    <lineage>
        <taxon>Bacteria</taxon>
        <taxon>Pseudomonadati</taxon>
        <taxon>Pseudomonadota</taxon>
        <taxon>Alphaproteobacteria</taxon>
        <taxon>Hyphomicrobiales</taxon>
        <taxon>Phyllobacteriaceae</taxon>
        <taxon>Mesorhizobium</taxon>
    </lineage>
</organism>
<dbReference type="EMBL" id="LYTK01000001">
    <property type="protein sequence ID" value="OBQ72257.1"/>
    <property type="molecule type" value="Genomic_DNA"/>
</dbReference>
<dbReference type="Pfam" id="PF00589">
    <property type="entry name" value="Phage_integrase"/>
    <property type="match status" value="1"/>
</dbReference>